<reference evidence="1 2" key="1">
    <citation type="submission" date="2018-05" db="EMBL/GenBank/DDBJ databases">
        <title>Genome comparison of Eubacterium sp.</title>
        <authorList>
            <person name="Feng Y."/>
            <person name="Sanchez-Andrea I."/>
            <person name="Stams A.J.M."/>
            <person name="De Vos W.M."/>
        </authorList>
    </citation>
    <scope>NUCLEOTIDE SEQUENCE [LARGE SCALE GENOMIC DNA]</scope>
    <source>
        <strain evidence="1 2">YI</strain>
    </source>
</reference>
<keyword evidence="2" id="KW-1185">Reference proteome</keyword>
<dbReference type="KEGG" id="emt:CPZ25_005710"/>
<evidence type="ECO:0000313" key="1">
    <source>
        <dbReference type="EMBL" id="QCT70845.1"/>
    </source>
</evidence>
<organism evidence="1 2">
    <name type="scientific">Eubacterium maltosivorans</name>
    <dbReference type="NCBI Taxonomy" id="2041044"/>
    <lineage>
        <taxon>Bacteria</taxon>
        <taxon>Bacillati</taxon>
        <taxon>Bacillota</taxon>
        <taxon>Clostridia</taxon>
        <taxon>Eubacteriales</taxon>
        <taxon>Eubacteriaceae</taxon>
        <taxon>Eubacterium</taxon>
    </lineage>
</organism>
<dbReference type="RefSeq" id="WP_096919573.1">
    <property type="nucleotide sequence ID" value="NZ_CP029487.1"/>
</dbReference>
<gene>
    <name evidence="1" type="ORF">CPZ25_005710</name>
</gene>
<evidence type="ECO:0000313" key="2">
    <source>
        <dbReference type="Proteomes" id="UP000218387"/>
    </source>
</evidence>
<sequence length="81" mass="9433">MTENQERYAGLIKQALENERTMILIEPIKMALMEALRVHVQPKGEKRRSFDTIVPTEKGNWDVAVKNLRTRINHVYGEKVV</sequence>
<dbReference type="EMBL" id="CP029487">
    <property type="protein sequence ID" value="QCT70845.1"/>
    <property type="molecule type" value="Genomic_DNA"/>
</dbReference>
<accession>A0A4P9C886</accession>
<dbReference type="AlphaFoldDB" id="A0A4P9C886"/>
<protein>
    <submittedName>
        <fullName evidence="1">Uncharacterized protein</fullName>
    </submittedName>
</protein>
<proteinExistence type="predicted"/>
<dbReference type="Proteomes" id="UP000218387">
    <property type="component" value="Chromosome"/>
</dbReference>
<name>A0A4P9C886_EUBML</name>